<reference evidence="3" key="1">
    <citation type="journal article" date="2011" name="Genome Res.">
        <title>Phylogeny-wide analysis of social amoeba genomes highlights ancient origins for complex intercellular communication.</title>
        <authorList>
            <person name="Heidel A.J."/>
            <person name="Lawal H.M."/>
            <person name="Felder M."/>
            <person name="Schilde C."/>
            <person name="Helps N.R."/>
            <person name="Tunggal B."/>
            <person name="Rivero F."/>
            <person name="John U."/>
            <person name="Schleicher M."/>
            <person name="Eichinger L."/>
            <person name="Platzer M."/>
            <person name="Noegel A.A."/>
            <person name="Schaap P."/>
            <person name="Gloeckner G."/>
        </authorList>
    </citation>
    <scope>NUCLEOTIDE SEQUENCE [LARGE SCALE GENOMIC DNA]</scope>
    <source>
        <strain evidence="3">SH3</strain>
    </source>
</reference>
<name>F4QFI6_CACFS</name>
<dbReference type="RefSeq" id="XP_004350996.1">
    <property type="nucleotide sequence ID" value="XM_004350944.1"/>
</dbReference>
<dbReference type="InterPro" id="IPR052050">
    <property type="entry name" value="SecEffector_AnkRepeat"/>
</dbReference>
<evidence type="ECO:0000256" key="1">
    <source>
        <dbReference type="SAM" id="Phobius"/>
    </source>
</evidence>
<protein>
    <recommendedName>
        <fullName evidence="4">Ankyrin repeat-containing protein</fullName>
    </recommendedName>
</protein>
<proteinExistence type="predicted"/>
<dbReference type="Gene3D" id="1.25.40.20">
    <property type="entry name" value="Ankyrin repeat-containing domain"/>
    <property type="match status" value="2"/>
</dbReference>
<dbReference type="InterPro" id="IPR002110">
    <property type="entry name" value="Ankyrin_rpt"/>
</dbReference>
<dbReference type="Pfam" id="PF12796">
    <property type="entry name" value="Ank_2"/>
    <property type="match status" value="1"/>
</dbReference>
<dbReference type="AlphaFoldDB" id="F4QFI6"/>
<accession>F4QFI6</accession>
<dbReference type="KEGG" id="dfa:DFA_12057"/>
<keyword evidence="1" id="KW-0812">Transmembrane</keyword>
<dbReference type="STRING" id="1054147.F4QFI6"/>
<dbReference type="Proteomes" id="UP000007797">
    <property type="component" value="Unassembled WGS sequence"/>
</dbReference>
<sequence>MSIYKVFRNKVILKQIGYEIEKIHKLKRLKSFKFNDLPSLEWIVNNDTGDLIHDLFKNKDNNNRALKSLQKEWPTLDTIIAICSPHRYHRSVTFKLDTFDAIYCYYESAFKNEHMALDCAVDSQNISLVQYLLVKGVPFTTRSIDNASQFGNFNLIKLLLKSNNSNTLSKFTNKTYDNLSSCGHLEILMYFDEQFNNTLDFTTNSIDNATINGHWNIVYYILNRFKNDNKRSRCLFTEIALTHTAGNNQMELFKILLDWPDRMAKTSGKWVNEALILASRNGHFEMIQYLFNEFHIETIQDNVLSAAIESNHNDMIQFYLNRILSPSSHLPPFKIMGYDISSHILIVNGHLEILKQMYKYPIQSYVELACTYNQLEILKWMLSINDSKVYIEMEHLLKQSIGHLDILKYLIEDIKVVVTIDDLERCCEIGHLESLQYLLRFYPKDQLISIRSIKNACFESHNHILSFLFIHHHHKLCNISINEKFQLLQACIISGSFKCLELIFGYFDDESSNFTELNQEMIANLVLKAIQYNQLDMIKYLIEDRYPLILKRELIQLSNGRKYLEDAVHAGHYHTLDYILGVLDQSNGQQIFYTPNPIPSLDLIQLAIRYDQVGLIEMIHNHCPKMVVPDPYKLLTRGYTKLFKLVIKWNLDNGYDQDDSIQNPYIKTEQSNKIWFLETISQGNISLLEFYKESGFIKIPDELVIRPYTELQKYYHVQTALYLVSPYIVDKKPNPHQYKQILSSIVSKCADKNIYSVIDAIQKKLKSLGQDNILVVSAVLMAATHSNISMIRLLLKFGKFKYQDFSNLLNYDCLNFFKKLN</sequence>
<evidence type="ECO:0008006" key="4">
    <source>
        <dbReference type="Google" id="ProtNLM"/>
    </source>
</evidence>
<dbReference type="PANTHER" id="PTHR46586:SF3">
    <property type="entry name" value="ANKYRIN REPEAT-CONTAINING PROTEIN"/>
    <property type="match status" value="1"/>
</dbReference>
<keyword evidence="1" id="KW-0472">Membrane</keyword>
<evidence type="ECO:0000313" key="2">
    <source>
        <dbReference type="EMBL" id="EGG14287.1"/>
    </source>
</evidence>
<dbReference type="EMBL" id="GL883029">
    <property type="protein sequence ID" value="EGG14287.1"/>
    <property type="molecule type" value="Genomic_DNA"/>
</dbReference>
<dbReference type="SUPFAM" id="SSF48403">
    <property type="entry name" value="Ankyrin repeat"/>
    <property type="match status" value="1"/>
</dbReference>
<keyword evidence="1" id="KW-1133">Transmembrane helix</keyword>
<dbReference type="GeneID" id="14865991"/>
<evidence type="ECO:0000313" key="3">
    <source>
        <dbReference type="Proteomes" id="UP000007797"/>
    </source>
</evidence>
<keyword evidence="3" id="KW-1185">Reference proteome</keyword>
<organism evidence="2 3">
    <name type="scientific">Cavenderia fasciculata</name>
    <name type="common">Slime mold</name>
    <name type="synonym">Dictyostelium fasciculatum</name>
    <dbReference type="NCBI Taxonomy" id="261658"/>
    <lineage>
        <taxon>Eukaryota</taxon>
        <taxon>Amoebozoa</taxon>
        <taxon>Evosea</taxon>
        <taxon>Eumycetozoa</taxon>
        <taxon>Dictyostelia</taxon>
        <taxon>Acytosteliales</taxon>
        <taxon>Cavenderiaceae</taxon>
        <taxon>Cavenderia</taxon>
    </lineage>
</organism>
<dbReference type="InterPro" id="IPR036770">
    <property type="entry name" value="Ankyrin_rpt-contain_sf"/>
</dbReference>
<feature type="transmembrane region" description="Helical" evidence="1">
    <location>
        <begin position="773"/>
        <end position="795"/>
    </location>
</feature>
<gene>
    <name evidence="2" type="ORF">DFA_12057</name>
</gene>
<dbReference type="PANTHER" id="PTHR46586">
    <property type="entry name" value="ANKYRIN REPEAT-CONTAINING PROTEIN"/>
    <property type="match status" value="1"/>
</dbReference>